<feature type="repeat" description="WD" evidence="1">
    <location>
        <begin position="225"/>
        <end position="256"/>
    </location>
</feature>
<dbReference type="FunFam" id="2.130.10.10:FF:001434">
    <property type="entry name" value="Uncharacterized protein"/>
    <property type="match status" value="1"/>
</dbReference>
<evidence type="ECO:0000313" key="3">
    <source>
        <dbReference type="Proteomes" id="UP000689195"/>
    </source>
</evidence>
<dbReference type="GO" id="GO:0097361">
    <property type="term" value="C:cytosolic [4Fe-4S] assembly targeting complex"/>
    <property type="evidence" value="ECO:0007669"/>
    <property type="project" value="TreeGrafter"/>
</dbReference>
<dbReference type="PROSITE" id="PS50082">
    <property type="entry name" value="WD_REPEATS_2"/>
    <property type="match status" value="2"/>
</dbReference>
<dbReference type="SMART" id="SM00320">
    <property type="entry name" value="WD40"/>
    <property type="match status" value="4"/>
</dbReference>
<dbReference type="PANTHER" id="PTHR19920:SF0">
    <property type="entry name" value="CYTOSOLIC IRON-SULFUR PROTEIN ASSEMBLY PROTEIN CIAO1-RELATED"/>
    <property type="match status" value="1"/>
</dbReference>
<dbReference type="PANTHER" id="PTHR19920">
    <property type="entry name" value="WD40 PROTEIN CIAO1"/>
    <property type="match status" value="1"/>
</dbReference>
<dbReference type="GO" id="GO:0016226">
    <property type="term" value="P:iron-sulfur cluster assembly"/>
    <property type="evidence" value="ECO:0007669"/>
    <property type="project" value="TreeGrafter"/>
</dbReference>
<dbReference type="OrthoDB" id="6252103at2759"/>
<dbReference type="InterPro" id="IPR001680">
    <property type="entry name" value="WD40_rpt"/>
</dbReference>
<dbReference type="Proteomes" id="UP000689195">
    <property type="component" value="Unassembled WGS sequence"/>
</dbReference>
<comment type="caution">
    <text evidence="2">The sequence shown here is derived from an EMBL/GenBank/DDBJ whole genome shotgun (WGS) entry which is preliminary data.</text>
</comment>
<keyword evidence="1" id="KW-0853">WD repeat</keyword>
<name>A0A8S1WNY4_9CILI</name>
<reference evidence="2" key="1">
    <citation type="submission" date="2021-01" db="EMBL/GenBank/DDBJ databases">
        <authorList>
            <consortium name="Genoscope - CEA"/>
            <person name="William W."/>
        </authorList>
    </citation>
    <scope>NUCLEOTIDE SEQUENCE</scope>
</reference>
<evidence type="ECO:0000313" key="2">
    <source>
        <dbReference type="EMBL" id="CAD8190912.1"/>
    </source>
</evidence>
<keyword evidence="3" id="KW-1185">Reference proteome</keyword>
<feature type="repeat" description="WD" evidence="1">
    <location>
        <begin position="180"/>
        <end position="212"/>
    </location>
</feature>
<proteinExistence type="predicted"/>
<evidence type="ECO:0000256" key="1">
    <source>
        <dbReference type="PROSITE-ProRule" id="PRU00221"/>
    </source>
</evidence>
<gene>
    <name evidence="2" type="ORF">PPENT_87.1.T0970179</name>
</gene>
<sequence length="444" mass="52458">MIAKQVLNRQLEFQIQEIEQYLDSSFDNINNFIDQIFIKDSLISELNNSKLELQLQLPKVPQFNLIFQSELQSNIVQEIKPLINYKTIHQVQIKQSSDQKHQQSLIQSQQSQFKQSMDPKSQFNSKPFKYHLIKHNSIKQREVCYTIAFNKDCSILAIGCKKQIKIYEFKQGLLKLIQVLNEHKDNVFTLNFMKKSNQFISGDCVGSILIWSNNINNQFNCQQKIQGHNDAIRCLILNTNEDILISSSSDETIKFWIKQNEWICQQTITNHTNWVDQLSLNDQQNQVISCGRDKQILVIEYSKQNLKWIVIQNILVEYNGRRLCFINNNQFTFQPNQGNLMHVYEMNSVTKQFTKTKDITVNQNYDDCGLFPQQFIKQKQLLVDKHHKCLNLIRKTQNDEFKVEQSIQFDDYCLYGQMSDDGEYLITWDKSSKEIQIRKYTEEE</sequence>
<dbReference type="EMBL" id="CAJJDO010000097">
    <property type="protein sequence ID" value="CAD8190912.1"/>
    <property type="molecule type" value="Genomic_DNA"/>
</dbReference>
<protein>
    <recommendedName>
        <fullName evidence="4">WD40-repeat-containing domain</fullName>
    </recommendedName>
</protein>
<accession>A0A8S1WNY4</accession>
<dbReference type="PROSITE" id="PS50294">
    <property type="entry name" value="WD_REPEATS_REGION"/>
    <property type="match status" value="1"/>
</dbReference>
<dbReference type="Pfam" id="PF00400">
    <property type="entry name" value="WD40"/>
    <property type="match status" value="2"/>
</dbReference>
<evidence type="ECO:0008006" key="4">
    <source>
        <dbReference type="Google" id="ProtNLM"/>
    </source>
</evidence>
<organism evidence="2 3">
    <name type="scientific">Paramecium pentaurelia</name>
    <dbReference type="NCBI Taxonomy" id="43138"/>
    <lineage>
        <taxon>Eukaryota</taxon>
        <taxon>Sar</taxon>
        <taxon>Alveolata</taxon>
        <taxon>Ciliophora</taxon>
        <taxon>Intramacronucleata</taxon>
        <taxon>Oligohymenophorea</taxon>
        <taxon>Peniculida</taxon>
        <taxon>Parameciidae</taxon>
        <taxon>Paramecium</taxon>
    </lineage>
</organism>
<dbReference type="AlphaFoldDB" id="A0A8S1WNY4"/>